<sequence>MPIEGDALGTLTYDSAVTVTFDDRMLAHLQVVVWAKLRRGEQFSFTWAEGQPAEHRRTSVWIAPSIPLAFRYDGIDVPEIDQRWIDALMRAANSAGGLRPLPQPEAER</sequence>
<name>A0A2M9CFZ0_9MICO</name>
<dbReference type="Pfam" id="PF25355">
    <property type="entry name" value="DUF7882"/>
    <property type="match status" value="1"/>
</dbReference>
<comment type="caution">
    <text evidence="2">The sequence shown here is derived from an EMBL/GenBank/DDBJ whole genome shotgun (WGS) entry which is preliminary data.</text>
</comment>
<gene>
    <name evidence="2" type="ORF">CLV46_0380</name>
</gene>
<dbReference type="Proteomes" id="UP000228758">
    <property type="component" value="Unassembled WGS sequence"/>
</dbReference>
<evidence type="ECO:0000259" key="1">
    <source>
        <dbReference type="Pfam" id="PF25355"/>
    </source>
</evidence>
<keyword evidence="3" id="KW-1185">Reference proteome</keyword>
<accession>A0A2M9CFZ0</accession>
<feature type="domain" description="DUF7882" evidence="1">
    <location>
        <begin position="8"/>
        <end position="101"/>
    </location>
</feature>
<dbReference type="EMBL" id="PGFF01000001">
    <property type="protein sequence ID" value="PJJ70851.1"/>
    <property type="molecule type" value="Genomic_DNA"/>
</dbReference>
<organism evidence="2 3">
    <name type="scientific">Diaminobutyricimonas aerilata</name>
    <dbReference type="NCBI Taxonomy" id="1162967"/>
    <lineage>
        <taxon>Bacteria</taxon>
        <taxon>Bacillati</taxon>
        <taxon>Actinomycetota</taxon>
        <taxon>Actinomycetes</taxon>
        <taxon>Micrococcales</taxon>
        <taxon>Microbacteriaceae</taxon>
        <taxon>Diaminobutyricimonas</taxon>
    </lineage>
</organism>
<dbReference type="InterPro" id="IPR057204">
    <property type="entry name" value="DUF7882"/>
</dbReference>
<evidence type="ECO:0000313" key="3">
    <source>
        <dbReference type="Proteomes" id="UP000228758"/>
    </source>
</evidence>
<proteinExistence type="predicted"/>
<evidence type="ECO:0000313" key="2">
    <source>
        <dbReference type="EMBL" id="PJJ70851.1"/>
    </source>
</evidence>
<dbReference type="AlphaFoldDB" id="A0A2M9CFZ0"/>
<protein>
    <recommendedName>
        <fullName evidence="1">DUF7882 domain-containing protein</fullName>
    </recommendedName>
</protein>
<reference evidence="2 3" key="1">
    <citation type="submission" date="2017-11" db="EMBL/GenBank/DDBJ databases">
        <title>Genomic Encyclopedia of Archaeal and Bacterial Type Strains, Phase II (KMG-II): From Individual Species to Whole Genera.</title>
        <authorList>
            <person name="Goeker M."/>
        </authorList>
    </citation>
    <scope>NUCLEOTIDE SEQUENCE [LARGE SCALE GENOMIC DNA]</scope>
    <source>
        <strain evidence="2 3">DSM 27393</strain>
    </source>
</reference>